<dbReference type="EMBL" id="JAGSCS010000001">
    <property type="protein sequence ID" value="MBR0574827.1"/>
    <property type="molecule type" value="Genomic_DNA"/>
</dbReference>
<feature type="domain" description="FMN-binding" evidence="8">
    <location>
        <begin position="246"/>
        <end position="327"/>
    </location>
</feature>
<feature type="modified residue" description="FMN phosphoryl threonine" evidence="6">
    <location>
        <position position="171"/>
    </location>
</feature>
<comment type="function">
    <text evidence="6">Part of a membrane-bound complex that couples electron transfer with translocation of ions across the membrane.</text>
</comment>
<comment type="subunit">
    <text evidence="6">The complex is composed of six subunits: RnfA, RnfB, RnfC, RnfD, RnfE and RnfG.</text>
</comment>
<keyword evidence="5 6" id="KW-0249">Electron transport</keyword>
<dbReference type="GO" id="GO:0010181">
    <property type="term" value="F:FMN binding"/>
    <property type="evidence" value="ECO:0007669"/>
    <property type="project" value="InterPro"/>
</dbReference>
<evidence type="ECO:0000256" key="7">
    <source>
        <dbReference type="SAM" id="Phobius"/>
    </source>
</evidence>
<comment type="subcellular location">
    <subcellularLocation>
        <location evidence="6">Cell membrane</location>
        <topology evidence="6">Single-pass membrane protein</topology>
    </subcellularLocation>
</comment>
<keyword evidence="1 6" id="KW-0813">Transport</keyword>
<dbReference type="SMART" id="SM00900">
    <property type="entry name" value="FMN_bind"/>
    <property type="match status" value="2"/>
</dbReference>
<dbReference type="InterPro" id="IPR007329">
    <property type="entry name" value="FMN-bd"/>
</dbReference>
<evidence type="ECO:0000313" key="9">
    <source>
        <dbReference type="EMBL" id="MBR0574827.1"/>
    </source>
</evidence>
<dbReference type="NCBIfam" id="TIGR01947">
    <property type="entry name" value="rnfG"/>
    <property type="match status" value="1"/>
</dbReference>
<evidence type="ECO:0000256" key="3">
    <source>
        <dbReference type="ARBA" id="ARBA00022630"/>
    </source>
</evidence>
<dbReference type="PANTHER" id="PTHR36118:SF1">
    <property type="entry name" value="ION-TRANSLOCATING OXIDOREDUCTASE COMPLEX SUBUNIT G"/>
    <property type="match status" value="1"/>
</dbReference>
<keyword evidence="6" id="KW-1278">Translocase</keyword>
<keyword evidence="6 7" id="KW-1133">Transmembrane helix</keyword>
<keyword evidence="6 7" id="KW-0472">Membrane</keyword>
<evidence type="ECO:0000256" key="5">
    <source>
        <dbReference type="ARBA" id="ARBA00022982"/>
    </source>
</evidence>
<sequence>MKKKTDNLLLELVKLGAILTIICVVVAGIVAYVYESTKEQIALNNAINKDDLAVVMPEADSIEDVTADFEADETIVEIYKALKGTDVVGYVYKTKVSGYKPDLTTVVGMDMDGQVIAARVTQLSETPGLGARVQEEEFISQFSSKTPEGEFKVVKTAPAADNEIAAVSGATISSTAVTGAVNTVVKFHKANILGEEVTEEPKAEPTIENMLLTGDEMVEIEGEYKTFEVKTAGTVTGYIVYAASPGYYEDKPITVAVAFDNATKKITNIMVVEQNETQGVGNVIQEEGMAKLFQGKDAVEQERVVYSGASESSKGVFKAVNKAILYYNDVLMQGGN</sequence>
<dbReference type="HAMAP" id="MF_00479">
    <property type="entry name" value="RsxG_RnfG"/>
    <property type="match status" value="1"/>
</dbReference>
<dbReference type="GO" id="GO:0005886">
    <property type="term" value="C:plasma membrane"/>
    <property type="evidence" value="ECO:0007669"/>
    <property type="project" value="UniProtKB-SubCell"/>
</dbReference>
<dbReference type="PANTHER" id="PTHR36118">
    <property type="entry name" value="ION-TRANSLOCATING OXIDOREDUCTASE COMPLEX SUBUNIT G"/>
    <property type="match status" value="1"/>
</dbReference>
<keyword evidence="2 6" id="KW-0597">Phosphoprotein</keyword>
<dbReference type="EC" id="7.-.-.-" evidence="6"/>
<dbReference type="AlphaFoldDB" id="A0A941HQ61"/>
<comment type="caution">
    <text evidence="9">The sequence shown here is derived from an EMBL/GenBank/DDBJ whole genome shotgun (WGS) entry which is preliminary data.</text>
</comment>
<comment type="cofactor">
    <cofactor evidence="6">
        <name>FMN</name>
        <dbReference type="ChEBI" id="CHEBI:58210"/>
    </cofactor>
</comment>
<evidence type="ECO:0000256" key="6">
    <source>
        <dbReference type="HAMAP-Rule" id="MF_00479"/>
    </source>
</evidence>
<dbReference type="InterPro" id="IPR010209">
    <property type="entry name" value="Ion_transpt_RnfG/RsxG"/>
</dbReference>
<dbReference type="Proteomes" id="UP000675379">
    <property type="component" value="Unassembled WGS sequence"/>
</dbReference>
<proteinExistence type="inferred from homology"/>
<keyword evidence="10" id="KW-1185">Reference proteome</keyword>
<comment type="similarity">
    <text evidence="6">Belongs to the RnfG family.</text>
</comment>
<dbReference type="RefSeq" id="WP_211799344.1">
    <property type="nucleotide sequence ID" value="NZ_JAGSCS010000001.1"/>
</dbReference>
<protein>
    <recommendedName>
        <fullName evidence="6">Ion-translocating oxidoreductase complex subunit G</fullName>
        <ecNumber evidence="6">7.-.-.-</ecNumber>
    </recommendedName>
    <alternativeName>
        <fullName evidence="6">Rnf electron transport complex subunit G</fullName>
    </alternativeName>
</protein>
<gene>
    <name evidence="6" type="primary">rnfG</name>
    <name evidence="9" type="ORF">KCG48_00590</name>
</gene>
<dbReference type="GO" id="GO:0022900">
    <property type="term" value="P:electron transport chain"/>
    <property type="evidence" value="ECO:0007669"/>
    <property type="project" value="UniProtKB-UniRule"/>
</dbReference>
<name>A0A941HQ61_9CLOT</name>
<evidence type="ECO:0000259" key="8">
    <source>
        <dbReference type="SMART" id="SM00900"/>
    </source>
</evidence>
<evidence type="ECO:0000256" key="2">
    <source>
        <dbReference type="ARBA" id="ARBA00022553"/>
    </source>
</evidence>
<keyword evidence="3 6" id="KW-0285">Flavoprotein</keyword>
<evidence type="ECO:0000256" key="1">
    <source>
        <dbReference type="ARBA" id="ARBA00022448"/>
    </source>
</evidence>
<keyword evidence="4 6" id="KW-0288">FMN</keyword>
<dbReference type="GO" id="GO:0009055">
    <property type="term" value="F:electron transfer activity"/>
    <property type="evidence" value="ECO:0007669"/>
    <property type="project" value="InterPro"/>
</dbReference>
<keyword evidence="6 7" id="KW-0812">Transmembrane</keyword>
<reference evidence="9" key="1">
    <citation type="submission" date="2021-04" db="EMBL/GenBank/DDBJ databases">
        <title>Proteiniclasticum sedimins sp. nov., an obligate anaerobic bacterium isolated from anaerobic sludge.</title>
        <authorList>
            <person name="Liu J."/>
        </authorList>
    </citation>
    <scope>NUCLEOTIDE SEQUENCE</scope>
    <source>
        <strain evidence="9">BAD-10</strain>
    </source>
</reference>
<evidence type="ECO:0000256" key="4">
    <source>
        <dbReference type="ARBA" id="ARBA00022643"/>
    </source>
</evidence>
<organism evidence="9 10">
    <name type="scientific">Proteiniclasticum sediminis</name>
    <dbReference type="NCBI Taxonomy" id="2804028"/>
    <lineage>
        <taxon>Bacteria</taxon>
        <taxon>Bacillati</taxon>
        <taxon>Bacillota</taxon>
        <taxon>Clostridia</taxon>
        <taxon>Eubacteriales</taxon>
        <taxon>Clostridiaceae</taxon>
        <taxon>Proteiniclasticum</taxon>
    </lineage>
</organism>
<accession>A0A941HQ61</accession>
<feature type="transmembrane region" description="Helical" evidence="7">
    <location>
        <begin position="12"/>
        <end position="34"/>
    </location>
</feature>
<dbReference type="Pfam" id="PF04205">
    <property type="entry name" value="FMN_bind"/>
    <property type="match status" value="2"/>
</dbReference>
<evidence type="ECO:0000313" key="10">
    <source>
        <dbReference type="Proteomes" id="UP000675379"/>
    </source>
</evidence>
<keyword evidence="6" id="KW-1003">Cell membrane</keyword>
<feature type="domain" description="FMN-binding" evidence="8">
    <location>
        <begin position="98"/>
        <end position="188"/>
    </location>
</feature>